<feature type="compositionally biased region" description="Basic and acidic residues" evidence="1">
    <location>
        <begin position="57"/>
        <end position="69"/>
    </location>
</feature>
<keyword evidence="2" id="KW-0732">Signal</keyword>
<dbReference type="Proteomes" id="UP000243799">
    <property type="component" value="Unassembled WGS sequence"/>
</dbReference>
<evidence type="ECO:0000313" key="5">
    <source>
        <dbReference type="Proteomes" id="UP000243799"/>
    </source>
</evidence>
<dbReference type="OrthoDB" id="3268346at2"/>
<accession>A0A1I0W808</accession>
<feature type="domain" description="DUF4232" evidence="3">
    <location>
        <begin position="74"/>
        <end position="209"/>
    </location>
</feature>
<dbReference type="STRING" id="490629.SAMN05216266_101824"/>
<dbReference type="InterPro" id="IPR025326">
    <property type="entry name" value="DUF4232"/>
</dbReference>
<evidence type="ECO:0000313" key="4">
    <source>
        <dbReference type="EMBL" id="SFA84842.1"/>
    </source>
</evidence>
<evidence type="ECO:0000256" key="2">
    <source>
        <dbReference type="SAM" id="SignalP"/>
    </source>
</evidence>
<dbReference type="RefSeq" id="WP_091669428.1">
    <property type="nucleotide sequence ID" value="NZ_FOKG01000001.1"/>
</dbReference>
<feature type="compositionally biased region" description="Low complexity" evidence="1">
    <location>
        <begin position="36"/>
        <end position="56"/>
    </location>
</feature>
<name>A0A1I0W808_9PSEU</name>
<dbReference type="Pfam" id="PF14016">
    <property type="entry name" value="DUF4232"/>
    <property type="match status" value="1"/>
</dbReference>
<feature type="chain" id="PRO_5017378849" description="DUF4232 domain-containing protein" evidence="2">
    <location>
        <begin position="23"/>
        <end position="215"/>
    </location>
</feature>
<reference evidence="5" key="1">
    <citation type="submission" date="2016-10" db="EMBL/GenBank/DDBJ databases">
        <authorList>
            <person name="Varghese N."/>
            <person name="Submissions S."/>
        </authorList>
    </citation>
    <scope>NUCLEOTIDE SEQUENCE [LARGE SCALE GENOMIC DNA]</scope>
    <source>
        <strain evidence="5">CGMCC 4.3568</strain>
    </source>
</reference>
<organism evidence="4 5">
    <name type="scientific">Amycolatopsis marina</name>
    <dbReference type="NCBI Taxonomy" id="490629"/>
    <lineage>
        <taxon>Bacteria</taxon>
        <taxon>Bacillati</taxon>
        <taxon>Actinomycetota</taxon>
        <taxon>Actinomycetes</taxon>
        <taxon>Pseudonocardiales</taxon>
        <taxon>Pseudonocardiaceae</taxon>
        <taxon>Amycolatopsis</taxon>
    </lineage>
</organism>
<feature type="signal peptide" evidence="2">
    <location>
        <begin position="1"/>
        <end position="22"/>
    </location>
</feature>
<feature type="region of interest" description="Disordered" evidence="1">
    <location>
        <begin position="25"/>
        <end position="71"/>
    </location>
</feature>
<dbReference type="EMBL" id="FOKG01000001">
    <property type="protein sequence ID" value="SFA84842.1"/>
    <property type="molecule type" value="Genomic_DNA"/>
</dbReference>
<gene>
    <name evidence="4" type="ORF">SAMN05216266_101824</name>
</gene>
<proteinExistence type="predicted"/>
<sequence length="215" mass="21997">MMRARARQLALAATAAALVAGAAGCGEGTESAEPVSATTESSTSGPSSTPATSPKTESGKSGEASKDDSEVGLCKSADLKLSLGRGDAATGTAHKPLQFTNTSDGPCVIQGFPGVSYVAGEDGHQVGPAAYREGEEGAPVTLKKGEMAHAPVGFVQVRNYEESVCEPQPIRGLRVYPPQETASMFIQFDGTGCASKEIPGNQLVVRTIQPGSGER</sequence>
<dbReference type="PROSITE" id="PS51257">
    <property type="entry name" value="PROKAR_LIPOPROTEIN"/>
    <property type="match status" value="1"/>
</dbReference>
<evidence type="ECO:0000256" key="1">
    <source>
        <dbReference type="SAM" id="MobiDB-lite"/>
    </source>
</evidence>
<keyword evidence="5" id="KW-1185">Reference proteome</keyword>
<evidence type="ECO:0000259" key="3">
    <source>
        <dbReference type="Pfam" id="PF14016"/>
    </source>
</evidence>
<dbReference type="AlphaFoldDB" id="A0A1I0W808"/>
<protein>
    <recommendedName>
        <fullName evidence="3">DUF4232 domain-containing protein</fullName>
    </recommendedName>
</protein>